<comment type="caution">
    <text evidence="2">The sequence shown here is derived from an EMBL/GenBank/DDBJ whole genome shotgun (WGS) entry which is preliminary data.</text>
</comment>
<dbReference type="Proteomes" id="UP000676336">
    <property type="component" value="Unassembled WGS sequence"/>
</dbReference>
<feature type="compositionally biased region" description="Low complexity" evidence="1">
    <location>
        <begin position="1"/>
        <end position="13"/>
    </location>
</feature>
<protein>
    <recommendedName>
        <fullName evidence="4">Tropomyosin</fullName>
    </recommendedName>
</protein>
<accession>A0A8S3IBF4</accession>
<evidence type="ECO:0000256" key="1">
    <source>
        <dbReference type="SAM" id="MobiDB-lite"/>
    </source>
</evidence>
<feature type="compositionally biased region" description="Basic and acidic residues" evidence="1">
    <location>
        <begin position="43"/>
        <end position="72"/>
    </location>
</feature>
<name>A0A8S3IBF4_9BILA</name>
<feature type="region of interest" description="Disordered" evidence="1">
    <location>
        <begin position="1"/>
        <end position="80"/>
    </location>
</feature>
<evidence type="ECO:0000313" key="3">
    <source>
        <dbReference type="Proteomes" id="UP000676336"/>
    </source>
</evidence>
<reference evidence="2" key="1">
    <citation type="submission" date="2021-02" db="EMBL/GenBank/DDBJ databases">
        <authorList>
            <person name="Nowell W R."/>
        </authorList>
    </citation>
    <scope>NUCLEOTIDE SEQUENCE</scope>
</reference>
<evidence type="ECO:0008006" key="4">
    <source>
        <dbReference type="Google" id="ProtNLM"/>
    </source>
</evidence>
<proteinExistence type="predicted"/>
<evidence type="ECO:0000313" key="2">
    <source>
        <dbReference type="EMBL" id="CAF5195958.1"/>
    </source>
</evidence>
<dbReference type="SUPFAM" id="SSF57997">
    <property type="entry name" value="Tropomyosin"/>
    <property type="match status" value="1"/>
</dbReference>
<dbReference type="AlphaFoldDB" id="A0A8S3IBF4"/>
<organism evidence="2 3">
    <name type="scientific">Rotaria magnacalcarata</name>
    <dbReference type="NCBI Taxonomy" id="392030"/>
    <lineage>
        <taxon>Eukaryota</taxon>
        <taxon>Metazoa</taxon>
        <taxon>Spiralia</taxon>
        <taxon>Gnathifera</taxon>
        <taxon>Rotifera</taxon>
        <taxon>Eurotatoria</taxon>
        <taxon>Bdelloidea</taxon>
        <taxon>Philodinida</taxon>
        <taxon>Philodinidae</taxon>
        <taxon>Rotaria</taxon>
    </lineage>
</organism>
<gene>
    <name evidence="2" type="ORF">SMN809_LOCUS73985</name>
</gene>
<dbReference type="Gene3D" id="1.20.5.340">
    <property type="match status" value="1"/>
</dbReference>
<sequence>MSSFLPSSSSSSPHTNPNSGLSTLQRSTVNNAAADALRKKMQQLRDELEQVKDDLESARKDLDEERRGRETADAEVSQLT</sequence>
<feature type="non-terminal residue" evidence="2">
    <location>
        <position position="1"/>
    </location>
</feature>
<dbReference type="EMBL" id="CAJOBI010329153">
    <property type="protein sequence ID" value="CAF5195958.1"/>
    <property type="molecule type" value="Genomic_DNA"/>
</dbReference>
<feature type="compositionally biased region" description="Polar residues" evidence="1">
    <location>
        <begin position="14"/>
        <end position="31"/>
    </location>
</feature>